<evidence type="ECO:0000313" key="2">
    <source>
        <dbReference type="Proteomes" id="UP000439424"/>
    </source>
</evidence>
<evidence type="ECO:0000313" key="1">
    <source>
        <dbReference type="EMBL" id="MVM94137.1"/>
    </source>
</evidence>
<dbReference type="AlphaFoldDB" id="A0A6I4HTX4"/>
<protein>
    <submittedName>
        <fullName evidence="1">DUF2280 domain-containing protein</fullName>
    </submittedName>
</protein>
<proteinExistence type="predicted"/>
<dbReference type="InterPro" id="IPR018738">
    <property type="entry name" value="DUF2280"/>
</dbReference>
<dbReference type="Proteomes" id="UP000439424">
    <property type="component" value="Unassembled WGS sequence"/>
</dbReference>
<dbReference type="Pfam" id="PF10045">
    <property type="entry name" value="DUF2280"/>
    <property type="match status" value="1"/>
</dbReference>
<reference evidence="1 2" key="1">
    <citation type="submission" date="2019-11" db="EMBL/GenBank/DDBJ databases">
        <title>Multidrug-resistant Acinetobacter baumannii moving toward extensively drug-resistant over fifteen years in South of Brazil.</title>
        <authorList>
            <person name="Fedrigo N.H."/>
            <person name="Cerdeira L."/>
            <person name="Fuga B."/>
            <person name="Marini P.V.B."/>
            <person name="Shinohara D.R."/>
            <person name="Carrara-Marroni F.E."/>
            <person name="Lincopan N."/>
            <person name="Tognim M.C.B."/>
        </authorList>
    </citation>
    <scope>NUCLEOTIDE SEQUENCE [LARGE SCALE GENOMIC DNA]</scope>
    <source>
        <strain evidence="1 2">Ac576</strain>
    </source>
</reference>
<organism evidence="1 2">
    <name type="scientific">Acinetobacter baumannii</name>
    <dbReference type="NCBI Taxonomy" id="470"/>
    <lineage>
        <taxon>Bacteria</taxon>
        <taxon>Pseudomonadati</taxon>
        <taxon>Pseudomonadota</taxon>
        <taxon>Gammaproteobacteria</taxon>
        <taxon>Moraxellales</taxon>
        <taxon>Moraxellaceae</taxon>
        <taxon>Acinetobacter</taxon>
        <taxon>Acinetobacter calcoaceticus/baumannii complex</taxon>
    </lineage>
</organism>
<gene>
    <name evidence="1" type="ORF">GNY86_21635</name>
</gene>
<dbReference type="KEGG" id="abk:LX00_12850"/>
<dbReference type="EMBL" id="WPIP01000495">
    <property type="protein sequence ID" value="MVM94137.1"/>
    <property type="molecule type" value="Genomic_DNA"/>
</dbReference>
<accession>A0A6I4HTX4</accession>
<sequence length="160" mass="18046">MASLNKKQKLFIVRSLAVFNTPQETVSLVKEEFNIDVTRQQVETYDPTKRAGKDLSAELRAEFDLARKDFLDKPEHIPTANLSVRLKILNDLVYKNSRNVRAVRGLLEQIAKEVGGQFTNTSKTQLTGADGQPLQPQHVTQVVATPEQIKQVLDELQGKY</sequence>
<dbReference type="RefSeq" id="WP_000157679.1">
    <property type="nucleotide sequence ID" value="NZ_AP031585.1"/>
</dbReference>
<name>A0A6I4HTX4_ACIBA</name>
<comment type="caution">
    <text evidence="1">The sequence shown here is derived from an EMBL/GenBank/DDBJ whole genome shotgun (WGS) entry which is preliminary data.</text>
</comment>